<dbReference type="InterPro" id="IPR018490">
    <property type="entry name" value="cNMP-bd_dom_sf"/>
</dbReference>
<proteinExistence type="predicted"/>
<reference evidence="3 4" key="1">
    <citation type="submission" date="2019-07" db="EMBL/GenBank/DDBJ databases">
        <title>Genomics analysis of Aphanomyces spp. identifies a new class of oomycete effector associated with host adaptation.</title>
        <authorList>
            <person name="Gaulin E."/>
        </authorList>
    </citation>
    <scope>NUCLEOTIDE SEQUENCE [LARGE SCALE GENOMIC DNA]</scope>
    <source>
        <strain evidence="3 4">ATCC 201684</strain>
    </source>
</reference>
<dbReference type="PANTHER" id="PTHR23011:SF28">
    <property type="entry name" value="CYCLIC NUCLEOTIDE-BINDING DOMAIN CONTAINING PROTEIN"/>
    <property type="match status" value="1"/>
</dbReference>
<dbReference type="PANTHER" id="PTHR23011">
    <property type="entry name" value="CYCLIC NUCLEOTIDE-BINDING DOMAIN CONTAINING PROTEIN"/>
    <property type="match status" value="1"/>
</dbReference>
<keyword evidence="4" id="KW-1185">Reference proteome</keyword>
<feature type="domain" description="Cyclic nucleotide-binding" evidence="2">
    <location>
        <begin position="575"/>
        <end position="646"/>
    </location>
</feature>
<dbReference type="PROSITE" id="PS50042">
    <property type="entry name" value="CNMP_BINDING_3"/>
    <property type="match status" value="4"/>
</dbReference>
<feature type="region of interest" description="Disordered" evidence="1">
    <location>
        <begin position="739"/>
        <end position="775"/>
    </location>
</feature>
<dbReference type="Gene3D" id="2.60.120.10">
    <property type="entry name" value="Jelly Rolls"/>
    <property type="match status" value="4"/>
</dbReference>
<dbReference type="Proteomes" id="UP000481153">
    <property type="component" value="Unassembled WGS sequence"/>
</dbReference>
<name>A0A6G0X4X5_9STRA</name>
<gene>
    <name evidence="3" type="ORF">Ae201684_008513</name>
</gene>
<feature type="domain" description="Cyclic nucleotide-binding" evidence="2">
    <location>
        <begin position="81"/>
        <end position="178"/>
    </location>
</feature>
<feature type="compositionally biased region" description="Acidic residues" evidence="1">
    <location>
        <begin position="843"/>
        <end position="855"/>
    </location>
</feature>
<dbReference type="AlphaFoldDB" id="A0A6G0X4X5"/>
<sequence length="873" mass="96834">MRRRPKKAPAQEKPPENKRGSLVITLKRQSKHQIGGAAKGWNGLAILHAEHESTLDERRTLLIDNVPILSMAIANGVAKGDLMAALQPLVFQPNEFVLKQGEPGTRLYFVESGSVDISKATGTSSKSSDVLSTRDEFQYFGEGPFVMTGSDTLRTANVVAVGAVRCFCMDLNACHGLLKSVQALLRYRFVLREQGVLDNLNVFSALNPKQRSRMLDLTTLRNYATGESICKQGDIDDQYFVLVEGEVKVCIQKDGTELELVRKVPYEGFGEMGLFGKARTADVVAARPCKCIIVNRDNFVKAQNVVLDGDAEEMLATNLSNEWHLMRKIEQLHENPNVVAHIGRLIRRFKRSQAAKIMGKTLYTDLFRRVFHNPKLALEFSSISNKIDWFDATTATKAIRSEAKRLLSNRTVTHSSEELAFLGRFIDTSSLLDKFRISDNSNSPDDKYAMAQQLAKILSFVSIREGHAIFRQNSVEGKAYVVLSGIVHVVLEDFSGNAMANTPPNVIAMLTAGDSFGELSLVTNMARSASAVAATDVELILIERRDFSKFVASRPGFKIRHYIIERADFIEKLPAFRKYDHKGCIRIAYDMNQVSLSARQVVLQAGERAPSLFIIREGHVAVFKAKDDAIHAGVQVALLGPKECFGLSTLQLLHEVSTYMTTTAVVLLELPANKIRRLEAAIQDKLKAAMTERGEWEAQRAHEMAAKGTALWVKTTAPWCPVGDEKTSLNHHVEDRQRYHLGLPPSSDDDDDDGNASNQCEVVETRPQEPPRLRLPTLELPKPSLASLVGSFMTKTMQSFHMATTIVAPAPIKGPQLAPTVQDVKTPSTPNEIAPDDAATAAVDEENDEEEDDEAAIARIWQLDRTIRDNLYL</sequence>
<dbReference type="VEuPathDB" id="FungiDB:AeMF1_010390"/>
<evidence type="ECO:0000256" key="1">
    <source>
        <dbReference type="SAM" id="MobiDB-lite"/>
    </source>
</evidence>
<evidence type="ECO:0000313" key="4">
    <source>
        <dbReference type="Proteomes" id="UP000481153"/>
    </source>
</evidence>
<dbReference type="Pfam" id="PF00027">
    <property type="entry name" value="cNMP_binding"/>
    <property type="match status" value="4"/>
</dbReference>
<feature type="domain" description="Cyclic nucleotide-binding" evidence="2">
    <location>
        <begin position="453"/>
        <end position="551"/>
    </location>
</feature>
<feature type="region of interest" description="Disordered" evidence="1">
    <location>
        <begin position="821"/>
        <end position="855"/>
    </location>
</feature>
<dbReference type="CDD" id="cd00038">
    <property type="entry name" value="CAP_ED"/>
    <property type="match status" value="4"/>
</dbReference>
<dbReference type="PROSITE" id="PS00889">
    <property type="entry name" value="CNMP_BINDING_2"/>
    <property type="match status" value="1"/>
</dbReference>
<dbReference type="SUPFAM" id="SSF51206">
    <property type="entry name" value="cAMP-binding domain-like"/>
    <property type="match status" value="4"/>
</dbReference>
<feature type="compositionally biased region" description="Basic and acidic residues" evidence="1">
    <location>
        <begin position="763"/>
        <end position="772"/>
    </location>
</feature>
<evidence type="ECO:0000259" key="2">
    <source>
        <dbReference type="PROSITE" id="PS50042"/>
    </source>
</evidence>
<dbReference type="InterPro" id="IPR014710">
    <property type="entry name" value="RmlC-like_jellyroll"/>
</dbReference>
<dbReference type="InterPro" id="IPR018488">
    <property type="entry name" value="cNMP-bd_CS"/>
</dbReference>
<protein>
    <recommendedName>
        <fullName evidence="2">Cyclic nucleotide-binding domain-containing protein</fullName>
    </recommendedName>
</protein>
<dbReference type="EMBL" id="VJMJ01000103">
    <property type="protein sequence ID" value="KAF0734849.1"/>
    <property type="molecule type" value="Genomic_DNA"/>
</dbReference>
<dbReference type="SMART" id="SM00100">
    <property type="entry name" value="cNMP"/>
    <property type="match status" value="4"/>
</dbReference>
<dbReference type="InterPro" id="IPR000595">
    <property type="entry name" value="cNMP-bd_dom"/>
</dbReference>
<accession>A0A6G0X4X5</accession>
<feature type="domain" description="Cyclic nucleotide-binding" evidence="2">
    <location>
        <begin position="202"/>
        <end position="299"/>
    </location>
</feature>
<comment type="caution">
    <text evidence="3">The sequence shown here is derived from an EMBL/GenBank/DDBJ whole genome shotgun (WGS) entry which is preliminary data.</text>
</comment>
<organism evidence="3 4">
    <name type="scientific">Aphanomyces euteiches</name>
    <dbReference type="NCBI Taxonomy" id="100861"/>
    <lineage>
        <taxon>Eukaryota</taxon>
        <taxon>Sar</taxon>
        <taxon>Stramenopiles</taxon>
        <taxon>Oomycota</taxon>
        <taxon>Saprolegniomycetes</taxon>
        <taxon>Saprolegniales</taxon>
        <taxon>Verrucalvaceae</taxon>
        <taxon>Aphanomyces</taxon>
    </lineage>
</organism>
<evidence type="ECO:0000313" key="3">
    <source>
        <dbReference type="EMBL" id="KAF0734849.1"/>
    </source>
</evidence>